<dbReference type="GO" id="GO:0022904">
    <property type="term" value="P:respiratory electron transport chain"/>
    <property type="evidence" value="ECO:0007669"/>
    <property type="project" value="InterPro"/>
</dbReference>
<protein>
    <submittedName>
        <fullName evidence="15">Cytochrome B561</fullName>
    </submittedName>
</protein>
<accession>B4RAU9</accession>
<keyword evidence="10" id="KW-0408">Iron</keyword>
<evidence type="ECO:0000256" key="9">
    <source>
        <dbReference type="ARBA" id="ARBA00022989"/>
    </source>
</evidence>
<keyword evidence="7" id="KW-0479">Metal-binding</keyword>
<evidence type="ECO:0000256" key="8">
    <source>
        <dbReference type="ARBA" id="ARBA00022982"/>
    </source>
</evidence>
<gene>
    <name evidence="15" type="ordered locus">PHZ_c1589</name>
</gene>
<dbReference type="KEGG" id="pzu:PHZ_c1589"/>
<dbReference type="InterPro" id="IPR011577">
    <property type="entry name" value="Cyt_b561_bac/Ni-Hgenase"/>
</dbReference>
<evidence type="ECO:0000313" key="16">
    <source>
        <dbReference type="Proteomes" id="UP000001868"/>
    </source>
</evidence>
<dbReference type="SUPFAM" id="SSF81342">
    <property type="entry name" value="Transmembrane di-heme cytochromes"/>
    <property type="match status" value="1"/>
</dbReference>
<dbReference type="GO" id="GO:0046872">
    <property type="term" value="F:metal ion binding"/>
    <property type="evidence" value="ECO:0007669"/>
    <property type="project" value="UniProtKB-KW"/>
</dbReference>
<keyword evidence="5" id="KW-0349">Heme</keyword>
<sequence>MIVARLRRWARGHTRRRRYSPVGMAFHWTVAALILFQLWWGWRTGRLPVGPEKLDAYEIHADVGLLIFVVTLLRMVWRLMIPGPVNDADKPGWQSTAAHATHYAFYIALMLLPISGWAMLSATAPYQELALAGAVPWPQLPFAGLSPEQRWTIETWAEWVHGWTIVGLLVLIPLHVGATLKHELVNTDDVLTGMLPGLPTLHRWLGIEPRHRRKERWSPPDSGDGRSPA</sequence>
<dbReference type="GO" id="GO:0009055">
    <property type="term" value="F:electron transfer activity"/>
    <property type="evidence" value="ECO:0007669"/>
    <property type="project" value="InterPro"/>
</dbReference>
<evidence type="ECO:0000313" key="15">
    <source>
        <dbReference type="EMBL" id="ACG78000.1"/>
    </source>
</evidence>
<comment type="similarity">
    <text evidence="12">Belongs to the cytochrome b561 family.</text>
</comment>
<keyword evidence="4" id="KW-1003">Cell membrane</keyword>
<evidence type="ECO:0000256" key="7">
    <source>
        <dbReference type="ARBA" id="ARBA00022723"/>
    </source>
</evidence>
<reference evidence="15 16" key="1">
    <citation type="journal article" date="2008" name="BMC Genomics">
        <title>Complete genome of Phenylobacterium zucineum - a novel facultative intracellular bacterium isolated from human erythroleukemia cell line K562.</title>
        <authorList>
            <person name="Luo Y."/>
            <person name="Xu X."/>
            <person name="Ding Z."/>
            <person name="Liu Z."/>
            <person name="Zhang B."/>
            <person name="Yan Z."/>
            <person name="Sun J."/>
            <person name="Hu S."/>
            <person name="Hu X."/>
        </authorList>
    </citation>
    <scope>NUCLEOTIDE SEQUENCE [LARGE SCALE GENOMIC DNA]</scope>
    <source>
        <strain evidence="15 16">HLK1</strain>
    </source>
</reference>
<keyword evidence="8" id="KW-0249">Electron transport</keyword>
<organism evidence="15 16">
    <name type="scientific">Phenylobacterium zucineum (strain HLK1)</name>
    <dbReference type="NCBI Taxonomy" id="450851"/>
    <lineage>
        <taxon>Bacteria</taxon>
        <taxon>Pseudomonadati</taxon>
        <taxon>Pseudomonadota</taxon>
        <taxon>Alphaproteobacteria</taxon>
        <taxon>Caulobacterales</taxon>
        <taxon>Caulobacteraceae</taxon>
        <taxon>Phenylobacterium</taxon>
    </lineage>
</organism>
<feature type="transmembrane region" description="Helical" evidence="13">
    <location>
        <begin position="103"/>
        <end position="120"/>
    </location>
</feature>
<feature type="transmembrane region" description="Helical" evidence="13">
    <location>
        <begin position="21"/>
        <end position="39"/>
    </location>
</feature>
<dbReference type="eggNOG" id="COG3038">
    <property type="taxonomic scope" value="Bacteria"/>
</dbReference>
<keyword evidence="11 13" id="KW-0472">Membrane</keyword>
<dbReference type="RefSeq" id="WP_012522143.1">
    <property type="nucleotide sequence ID" value="NC_011144.1"/>
</dbReference>
<name>B4RAU9_PHEZH</name>
<feature type="transmembrane region" description="Helical" evidence="13">
    <location>
        <begin position="59"/>
        <end position="77"/>
    </location>
</feature>
<comment type="cofactor">
    <cofactor evidence="1">
        <name>heme b</name>
        <dbReference type="ChEBI" id="CHEBI:60344"/>
    </cofactor>
</comment>
<evidence type="ECO:0000256" key="10">
    <source>
        <dbReference type="ARBA" id="ARBA00023004"/>
    </source>
</evidence>
<evidence type="ECO:0000256" key="12">
    <source>
        <dbReference type="ARBA" id="ARBA00037975"/>
    </source>
</evidence>
<evidence type="ECO:0000256" key="3">
    <source>
        <dbReference type="ARBA" id="ARBA00022448"/>
    </source>
</evidence>
<dbReference type="PANTHER" id="PTHR30529:SF1">
    <property type="entry name" value="CYTOCHROME B561 HOMOLOG 2"/>
    <property type="match status" value="1"/>
</dbReference>
<dbReference type="InterPro" id="IPR016174">
    <property type="entry name" value="Di-haem_cyt_TM"/>
</dbReference>
<keyword evidence="9 13" id="KW-1133">Transmembrane helix</keyword>
<dbReference type="OrthoDB" id="1247465at2"/>
<dbReference type="Proteomes" id="UP000001868">
    <property type="component" value="Chromosome"/>
</dbReference>
<dbReference type="PANTHER" id="PTHR30529">
    <property type="entry name" value="CYTOCHROME B561"/>
    <property type="match status" value="1"/>
</dbReference>
<evidence type="ECO:0000256" key="2">
    <source>
        <dbReference type="ARBA" id="ARBA00004651"/>
    </source>
</evidence>
<keyword evidence="3" id="KW-0813">Transport</keyword>
<evidence type="ECO:0000256" key="5">
    <source>
        <dbReference type="ARBA" id="ARBA00022617"/>
    </source>
</evidence>
<evidence type="ECO:0000256" key="11">
    <source>
        <dbReference type="ARBA" id="ARBA00023136"/>
    </source>
</evidence>
<feature type="transmembrane region" description="Helical" evidence="13">
    <location>
        <begin position="160"/>
        <end position="180"/>
    </location>
</feature>
<dbReference type="GO" id="GO:0020037">
    <property type="term" value="F:heme binding"/>
    <property type="evidence" value="ECO:0007669"/>
    <property type="project" value="TreeGrafter"/>
</dbReference>
<dbReference type="STRING" id="450851.PHZ_c1589"/>
<dbReference type="HOGENOM" id="CLU_095321_4_1_5"/>
<keyword evidence="6 13" id="KW-0812">Transmembrane</keyword>
<feature type="domain" description="Cytochrome b561 bacterial/Ni-hydrogenase" evidence="14">
    <location>
        <begin position="18"/>
        <end position="197"/>
    </location>
</feature>
<dbReference type="AlphaFoldDB" id="B4RAU9"/>
<evidence type="ECO:0000256" key="4">
    <source>
        <dbReference type="ARBA" id="ARBA00022475"/>
    </source>
</evidence>
<dbReference type="GO" id="GO:0005886">
    <property type="term" value="C:plasma membrane"/>
    <property type="evidence" value="ECO:0007669"/>
    <property type="project" value="UniProtKB-SubCell"/>
</dbReference>
<evidence type="ECO:0000256" key="1">
    <source>
        <dbReference type="ARBA" id="ARBA00001970"/>
    </source>
</evidence>
<dbReference type="EMBL" id="CP000747">
    <property type="protein sequence ID" value="ACG78000.1"/>
    <property type="molecule type" value="Genomic_DNA"/>
</dbReference>
<proteinExistence type="inferred from homology"/>
<evidence type="ECO:0000256" key="6">
    <source>
        <dbReference type="ARBA" id="ARBA00022692"/>
    </source>
</evidence>
<dbReference type="Pfam" id="PF01292">
    <property type="entry name" value="Ni_hydr_CYTB"/>
    <property type="match status" value="1"/>
</dbReference>
<evidence type="ECO:0000259" key="14">
    <source>
        <dbReference type="Pfam" id="PF01292"/>
    </source>
</evidence>
<dbReference type="InterPro" id="IPR052168">
    <property type="entry name" value="Cytochrome_b561_oxidase"/>
</dbReference>
<comment type="subcellular location">
    <subcellularLocation>
        <location evidence="2">Cell membrane</location>
        <topology evidence="2">Multi-pass membrane protein</topology>
    </subcellularLocation>
</comment>
<evidence type="ECO:0000256" key="13">
    <source>
        <dbReference type="SAM" id="Phobius"/>
    </source>
</evidence>
<keyword evidence="16" id="KW-1185">Reference proteome</keyword>